<evidence type="ECO:0000256" key="4">
    <source>
        <dbReference type="ARBA" id="ARBA00022840"/>
    </source>
</evidence>
<dbReference type="Pfam" id="PF16177">
    <property type="entry name" value="ACAS_N"/>
    <property type="match status" value="1"/>
</dbReference>
<dbReference type="InterPro" id="IPR045851">
    <property type="entry name" value="AMP-bd_C_sf"/>
</dbReference>
<organism evidence="9 10">
    <name type="scientific">Thermogemmatispora tikiterensis</name>
    <dbReference type="NCBI Taxonomy" id="1825093"/>
    <lineage>
        <taxon>Bacteria</taxon>
        <taxon>Bacillati</taxon>
        <taxon>Chloroflexota</taxon>
        <taxon>Ktedonobacteria</taxon>
        <taxon>Thermogemmatisporales</taxon>
        <taxon>Thermogemmatisporaceae</taxon>
        <taxon>Thermogemmatispora</taxon>
    </lineage>
</organism>
<keyword evidence="5" id="KW-0007">Acetylation</keyword>
<dbReference type="Gene3D" id="3.30.300.30">
    <property type="match status" value="1"/>
</dbReference>
<reference evidence="9 10" key="1">
    <citation type="submission" date="2016-08" db="EMBL/GenBank/DDBJ databases">
        <title>Analysis of Carbohydrate Active Enzymes in Thermogemmatispora T81 Reveals Carbohydrate Degradation Ability.</title>
        <authorList>
            <person name="Tomazini A."/>
            <person name="Lal S."/>
            <person name="Stott M."/>
            <person name="Henrissat B."/>
            <person name="Polikarpov I."/>
            <person name="Sparling R."/>
            <person name="Levin D.B."/>
        </authorList>
    </citation>
    <scope>NUCLEOTIDE SEQUENCE [LARGE SCALE GENOMIC DNA]</scope>
    <source>
        <strain evidence="9 10">T81</strain>
    </source>
</reference>
<sequence>MKLITPVVERWLEEARENPEAFWSKAAEQLPWLRRWDRTFEWTPPTFRWFIGGETNLSYSALDHHVKRGWGGHTALIYLNERGERRLYTYAQLLHEVERLAAALRGLGIQRGDRITIYMPTFPEAIMLMLAAVRIGAIHLVVFAGFGAQALRDRIEASGSRLVFTADVTYRKGKETNLKEIVDAALAAGNGSVEHVVVLQRSSQPVAMQAGRDLSWQEFLAQATGQSGSYLPLEANEPAYILATSGTTAKPKLAVHMHGGYQVHIHSMGQWVFGLKPTDVWWSTSDIGWVVGHSYIVYAPLIAGATTLAFEGALDYPTPDVLWQIVEEFAVSGIFTSPTAVRLLMKYGDEPPSRYNLSSLERVFCAGEVLNAPAWSWLQESVLRNRVPVIDHMWQTETGGPIFGNPYGLGMLPIKPGSATIPLPGIEARVVSPLDGSPLGPGEKGVMVITRPFPGLIPTLWGDPERYARDYWGILPGVYYTGDSAHVDEDGYVWFAGRADEIIKIAGHRIGTIEVETAFLKHPAVAEAGVTGRPDELRGEVIVAFVVLKQDYEPSEELKRELLKTVRTELGPVAVIGELNFVNMLPKTRSGKIMRRVLRAVTLGRDPGDVSTIEDETSVAEARLAWQRLQSDLSPRYDQRPWYPIPWLPSITRSQGSLSGRLASGWSCS</sequence>
<dbReference type="Pfam" id="PF13193">
    <property type="entry name" value="AMP-binding_C"/>
    <property type="match status" value="1"/>
</dbReference>
<evidence type="ECO:0000313" key="9">
    <source>
        <dbReference type="EMBL" id="RAQ98503.1"/>
    </source>
</evidence>
<dbReference type="Proteomes" id="UP000248706">
    <property type="component" value="Unassembled WGS sequence"/>
</dbReference>
<evidence type="ECO:0000259" key="7">
    <source>
        <dbReference type="Pfam" id="PF13193"/>
    </source>
</evidence>
<dbReference type="InterPro" id="IPR025110">
    <property type="entry name" value="AMP-bd_C"/>
</dbReference>
<dbReference type="GO" id="GO:0006085">
    <property type="term" value="P:acetyl-CoA biosynthetic process"/>
    <property type="evidence" value="ECO:0007669"/>
    <property type="project" value="TreeGrafter"/>
</dbReference>
<evidence type="ECO:0000313" key="10">
    <source>
        <dbReference type="Proteomes" id="UP000248706"/>
    </source>
</evidence>
<dbReference type="PANTHER" id="PTHR24095:SF232">
    <property type="entry name" value="ACETYL-COENZYME A SYNTHETASE"/>
    <property type="match status" value="1"/>
</dbReference>
<feature type="domain" description="AMP-dependent synthetase/ligase" evidence="6">
    <location>
        <begin position="68"/>
        <end position="452"/>
    </location>
</feature>
<feature type="domain" description="AMP-binding enzyme C-terminal" evidence="7">
    <location>
        <begin position="514"/>
        <end position="592"/>
    </location>
</feature>
<keyword evidence="3" id="KW-0547">Nucleotide-binding</keyword>
<dbReference type="RefSeq" id="WP_112433839.1">
    <property type="nucleotide sequence ID" value="NZ_MCIF01000002.1"/>
</dbReference>
<dbReference type="AlphaFoldDB" id="A0A328VS03"/>
<comment type="similarity">
    <text evidence="1">Belongs to the ATP-dependent AMP-binding enzyme family.</text>
</comment>
<evidence type="ECO:0000256" key="1">
    <source>
        <dbReference type="ARBA" id="ARBA00006432"/>
    </source>
</evidence>
<dbReference type="Gene3D" id="3.40.50.12780">
    <property type="entry name" value="N-terminal domain of ligase-like"/>
    <property type="match status" value="1"/>
</dbReference>
<evidence type="ECO:0000256" key="5">
    <source>
        <dbReference type="ARBA" id="ARBA00022990"/>
    </source>
</evidence>
<dbReference type="InterPro" id="IPR032387">
    <property type="entry name" value="ACAS_N"/>
</dbReference>
<dbReference type="GO" id="GO:0005524">
    <property type="term" value="F:ATP binding"/>
    <property type="evidence" value="ECO:0007669"/>
    <property type="project" value="UniProtKB-KW"/>
</dbReference>
<keyword evidence="2" id="KW-0436">Ligase</keyword>
<dbReference type="GO" id="GO:0003987">
    <property type="term" value="F:acetate-CoA ligase activity"/>
    <property type="evidence" value="ECO:0007669"/>
    <property type="project" value="TreeGrafter"/>
</dbReference>
<dbReference type="PANTHER" id="PTHR24095">
    <property type="entry name" value="ACETYL-COENZYME A SYNTHETASE"/>
    <property type="match status" value="1"/>
</dbReference>
<dbReference type="InterPro" id="IPR000873">
    <property type="entry name" value="AMP-dep_synth/lig_dom"/>
</dbReference>
<dbReference type="InterPro" id="IPR042099">
    <property type="entry name" value="ANL_N_sf"/>
</dbReference>
<evidence type="ECO:0000256" key="2">
    <source>
        <dbReference type="ARBA" id="ARBA00022598"/>
    </source>
</evidence>
<dbReference type="EMBL" id="MCIF01000002">
    <property type="protein sequence ID" value="RAQ98503.1"/>
    <property type="molecule type" value="Genomic_DNA"/>
</dbReference>
<dbReference type="NCBIfam" id="NF001208">
    <property type="entry name" value="PRK00174.1"/>
    <property type="match status" value="1"/>
</dbReference>
<keyword evidence="10" id="KW-1185">Reference proteome</keyword>
<dbReference type="SUPFAM" id="SSF56801">
    <property type="entry name" value="Acetyl-CoA synthetase-like"/>
    <property type="match status" value="1"/>
</dbReference>
<evidence type="ECO:0000259" key="8">
    <source>
        <dbReference type="Pfam" id="PF16177"/>
    </source>
</evidence>
<evidence type="ECO:0000256" key="3">
    <source>
        <dbReference type="ARBA" id="ARBA00022741"/>
    </source>
</evidence>
<dbReference type="Pfam" id="PF00501">
    <property type="entry name" value="AMP-binding"/>
    <property type="match status" value="1"/>
</dbReference>
<dbReference type="OrthoDB" id="9778383at2"/>
<keyword evidence="4" id="KW-0067">ATP-binding</keyword>
<accession>A0A328VS03</accession>
<name>A0A328VS03_9CHLR</name>
<gene>
    <name evidence="9" type="ORF">A4R35_23375</name>
</gene>
<comment type="caution">
    <text evidence="9">The sequence shown here is derived from an EMBL/GenBank/DDBJ whole genome shotgun (WGS) entry which is preliminary data.</text>
</comment>
<proteinExistence type="inferred from homology"/>
<evidence type="ECO:0000259" key="6">
    <source>
        <dbReference type="Pfam" id="PF00501"/>
    </source>
</evidence>
<feature type="domain" description="Acetyl-coenzyme A synthetase N-terminal" evidence="8">
    <location>
        <begin position="10"/>
        <end position="61"/>
    </location>
</feature>
<protein>
    <submittedName>
        <fullName evidence="9">Acetyl-CoA synthetase</fullName>
    </submittedName>
</protein>